<evidence type="ECO:0008006" key="3">
    <source>
        <dbReference type="Google" id="ProtNLM"/>
    </source>
</evidence>
<keyword evidence="2" id="KW-1185">Reference proteome</keyword>
<reference evidence="1 2" key="1">
    <citation type="submission" date="2021-01" db="EMBL/GenBank/DDBJ databases">
        <title>Isolation and description of Catonella massiliensis sp. nov., a novel Catonella species, isolated from a stable periodontitis subject.</title>
        <authorList>
            <person name="Antezack A."/>
            <person name="Boxberger M."/>
            <person name="La Scola B."/>
            <person name="Monnet-Corti V."/>
        </authorList>
    </citation>
    <scope>NUCLEOTIDE SEQUENCE [LARGE SCALE GENOMIC DNA]</scope>
    <source>
        <strain evidence="1 2">Marseille-Q4567</strain>
    </source>
</reference>
<organism evidence="1 2">
    <name type="scientific">Catonella massiliensis</name>
    <dbReference type="NCBI Taxonomy" id="2799636"/>
    <lineage>
        <taxon>Bacteria</taxon>
        <taxon>Bacillati</taxon>
        <taxon>Bacillota</taxon>
        <taxon>Clostridia</taxon>
        <taxon>Lachnospirales</taxon>
        <taxon>Lachnospiraceae</taxon>
        <taxon>Catonella</taxon>
    </lineage>
</organism>
<sequence>MLTLNGYYDGSTVQTAEKIPAKKNQKVIITVLDEFIEEVPMKKRSTESARGSLAQYANPSLWEKEEKAWEKDVGERYGNA</sequence>
<evidence type="ECO:0000313" key="1">
    <source>
        <dbReference type="EMBL" id="MBK5896434.1"/>
    </source>
</evidence>
<dbReference type="EMBL" id="JAEPRJ010000001">
    <property type="protein sequence ID" value="MBK5896434.1"/>
    <property type="molecule type" value="Genomic_DNA"/>
</dbReference>
<accession>A0ABS1IX10</accession>
<evidence type="ECO:0000313" key="2">
    <source>
        <dbReference type="Proteomes" id="UP000604730"/>
    </source>
</evidence>
<gene>
    <name evidence="1" type="ORF">JJN12_01355</name>
</gene>
<comment type="caution">
    <text evidence="1">The sequence shown here is derived from an EMBL/GenBank/DDBJ whole genome shotgun (WGS) entry which is preliminary data.</text>
</comment>
<protein>
    <recommendedName>
        <fullName evidence="3">DUF2281 domain-containing protein</fullName>
    </recommendedName>
</protein>
<dbReference type="Proteomes" id="UP000604730">
    <property type="component" value="Unassembled WGS sequence"/>
</dbReference>
<dbReference type="RefSeq" id="WP_208428006.1">
    <property type="nucleotide sequence ID" value="NZ_JAEPRJ010000001.1"/>
</dbReference>
<name>A0ABS1IX10_9FIRM</name>
<proteinExistence type="predicted"/>